<protein>
    <submittedName>
        <fullName evidence="2">Membrane protein</fullName>
    </submittedName>
</protein>
<dbReference type="STRING" id="1612624.ADU59_02340"/>
<dbReference type="Pfam" id="PF09928">
    <property type="entry name" value="DUF2160"/>
    <property type="match status" value="1"/>
</dbReference>
<name>A0A1C7P5P0_9HYPH</name>
<keyword evidence="3" id="KW-1185">Reference proteome</keyword>
<dbReference type="RefSeq" id="WP_068951303.1">
    <property type="nucleotide sequence ID" value="NZ_LGLV01000004.1"/>
</dbReference>
<evidence type="ECO:0000313" key="3">
    <source>
        <dbReference type="Proteomes" id="UP000093111"/>
    </source>
</evidence>
<sequence length="77" mass="8716">MKPLIDIEELDDEAKVVETPREGFLPIHTNGFDRGFIGVILFIAIHLFWLRFVEWALPLPVATVLSVVLAIYIIARG</sequence>
<keyword evidence="1" id="KW-1133">Transmembrane helix</keyword>
<accession>A0A1C7P5P0</accession>
<feature type="transmembrane region" description="Helical" evidence="1">
    <location>
        <begin position="55"/>
        <end position="75"/>
    </location>
</feature>
<evidence type="ECO:0000256" key="1">
    <source>
        <dbReference type="SAM" id="Phobius"/>
    </source>
</evidence>
<keyword evidence="1" id="KW-0472">Membrane</keyword>
<reference evidence="2 3" key="1">
    <citation type="journal article" date="2016" name="Syst. Appl. Microbiol.">
        <title>Pararhizobium polonicum sp. nov. isolated from tumors on stone fruit rootstocks.</title>
        <authorList>
            <person name="Pulawska J."/>
            <person name="Kuzmanovic N."/>
            <person name="Willems A."/>
            <person name="Pothier J.F."/>
        </authorList>
    </citation>
    <scope>NUCLEOTIDE SEQUENCE [LARGE SCALE GENOMIC DNA]</scope>
    <source>
        <strain evidence="2 3">F5.1</strain>
    </source>
</reference>
<keyword evidence="1" id="KW-0812">Transmembrane</keyword>
<dbReference type="AlphaFoldDB" id="A0A1C7P5P0"/>
<proteinExistence type="predicted"/>
<feature type="transmembrane region" description="Helical" evidence="1">
    <location>
        <begin position="31"/>
        <end position="49"/>
    </location>
</feature>
<comment type="caution">
    <text evidence="2">The sequence shown here is derived from an EMBL/GenBank/DDBJ whole genome shotgun (WGS) entry which is preliminary data.</text>
</comment>
<gene>
    <name evidence="2" type="ORF">ADU59_02340</name>
</gene>
<organism evidence="2 3">
    <name type="scientific">Pararhizobium polonicum</name>
    <dbReference type="NCBI Taxonomy" id="1612624"/>
    <lineage>
        <taxon>Bacteria</taxon>
        <taxon>Pseudomonadati</taxon>
        <taxon>Pseudomonadota</taxon>
        <taxon>Alphaproteobacteria</taxon>
        <taxon>Hyphomicrobiales</taxon>
        <taxon>Rhizobiaceae</taxon>
        <taxon>Rhizobium/Agrobacterium group</taxon>
        <taxon>Pararhizobium</taxon>
    </lineage>
</organism>
<dbReference type="InterPro" id="IPR018678">
    <property type="entry name" value="DUF2160_TM"/>
</dbReference>
<dbReference type="EMBL" id="LGLV01000004">
    <property type="protein sequence ID" value="OBZ96615.1"/>
    <property type="molecule type" value="Genomic_DNA"/>
</dbReference>
<dbReference type="OrthoDB" id="7689810at2"/>
<dbReference type="Proteomes" id="UP000093111">
    <property type="component" value="Unassembled WGS sequence"/>
</dbReference>
<evidence type="ECO:0000313" key="2">
    <source>
        <dbReference type="EMBL" id="OBZ96615.1"/>
    </source>
</evidence>